<dbReference type="Gene3D" id="3.40.47.10">
    <property type="match status" value="2"/>
</dbReference>
<dbReference type="PANTHER" id="PTHR34069:SF2">
    <property type="entry name" value="BETA-KETOACYL-[ACYL-CARRIER-PROTEIN] SYNTHASE III"/>
    <property type="match status" value="1"/>
</dbReference>
<dbReference type="PATRIC" id="fig|1710896.3.peg.223"/>
<dbReference type="GO" id="GO:0044550">
    <property type="term" value="P:secondary metabolite biosynthetic process"/>
    <property type="evidence" value="ECO:0007669"/>
    <property type="project" value="TreeGrafter"/>
</dbReference>
<proteinExistence type="predicted"/>
<gene>
    <name evidence="4" type="ORF">AN484_10680</name>
</gene>
<dbReference type="SUPFAM" id="SSF53901">
    <property type="entry name" value="Thiolase-like"/>
    <property type="match status" value="1"/>
</dbReference>
<evidence type="ECO:0000256" key="1">
    <source>
        <dbReference type="ARBA" id="ARBA00022679"/>
    </source>
</evidence>
<name>A0A1B7X319_APHFL</name>
<evidence type="ECO:0000259" key="3">
    <source>
        <dbReference type="Pfam" id="PF08541"/>
    </source>
</evidence>
<dbReference type="InterPro" id="IPR016039">
    <property type="entry name" value="Thiolase-like"/>
</dbReference>
<keyword evidence="2" id="KW-0012">Acyltransferase</keyword>
<evidence type="ECO:0000313" key="5">
    <source>
        <dbReference type="Proteomes" id="UP000092093"/>
    </source>
</evidence>
<organism evidence="4 5">
    <name type="scientific">Aphanizomenon flos-aquae WA102</name>
    <dbReference type="NCBI Taxonomy" id="1710896"/>
    <lineage>
        <taxon>Bacteria</taxon>
        <taxon>Bacillati</taxon>
        <taxon>Cyanobacteriota</taxon>
        <taxon>Cyanophyceae</taxon>
        <taxon>Nostocales</taxon>
        <taxon>Aphanizomenonaceae</taxon>
        <taxon>Aphanizomenon</taxon>
    </lineage>
</organism>
<dbReference type="GO" id="GO:0016746">
    <property type="term" value="F:acyltransferase activity"/>
    <property type="evidence" value="ECO:0007669"/>
    <property type="project" value="UniProtKB-KW"/>
</dbReference>
<dbReference type="Proteomes" id="UP000092093">
    <property type="component" value="Unassembled WGS sequence"/>
</dbReference>
<keyword evidence="1" id="KW-0808">Transferase</keyword>
<evidence type="ECO:0000313" key="4">
    <source>
        <dbReference type="EMBL" id="OBQ43765.1"/>
    </source>
</evidence>
<reference evidence="4 5" key="1">
    <citation type="submission" date="2015-09" db="EMBL/GenBank/DDBJ databases">
        <title>Aphanizomenon flos-aquae WA102.</title>
        <authorList>
            <person name="Driscoll C."/>
        </authorList>
    </citation>
    <scope>NUCLEOTIDE SEQUENCE [LARGE SCALE GENOMIC DNA]</scope>
    <source>
        <strain evidence="4">WA102</strain>
    </source>
</reference>
<comment type="caution">
    <text evidence="4">The sequence shown here is derived from an EMBL/GenBank/DDBJ whole genome shotgun (WGS) entry which is preliminary data.</text>
</comment>
<accession>A0A1B7X319</accession>
<dbReference type="InterPro" id="IPR013747">
    <property type="entry name" value="ACP_syn_III_C"/>
</dbReference>
<dbReference type="Pfam" id="PF08541">
    <property type="entry name" value="ACP_syn_III_C"/>
    <property type="match status" value="1"/>
</dbReference>
<dbReference type="EMBL" id="LJOW01000043">
    <property type="protein sequence ID" value="OBQ43765.1"/>
    <property type="molecule type" value="Genomic_DNA"/>
</dbReference>
<feature type="domain" description="Beta-ketoacyl-[acyl-carrier-protein] synthase III C-terminal" evidence="3">
    <location>
        <begin position="227"/>
        <end position="318"/>
    </location>
</feature>
<sequence>MKNIYVGHFSYVLGDLEQTVEQTVEENRTVIKDPEKFRSAGFDKHHICSPSTTAYDLAVAAVKPIAKYLNQVGAIIYSTALPINANIGTTFEETKDIKDLTDFPGSHLQSDFGLNDAWVIGLDQQACTGMIGSFKLAAALLRDTPQWSQILCVTADRFPQGSLYEQSYSLISDGASAFIISTEPIPGGFRYVEHHAITNGGMANTNDDATIGNFFPNTIDCITMNVKRAGLELKDINWMVVQNINVNAWKIVCSPSLLDYDITRVFHPSLPMMGHMISGDCIVNTQMLIESEKIKPGEYVLLYMVGYGLTWQSVILQYCG</sequence>
<dbReference type="AlphaFoldDB" id="A0A1B7X319"/>
<evidence type="ECO:0000256" key="2">
    <source>
        <dbReference type="ARBA" id="ARBA00023315"/>
    </source>
</evidence>
<protein>
    <recommendedName>
        <fullName evidence="3">Beta-ketoacyl-[acyl-carrier-protein] synthase III C-terminal domain-containing protein</fullName>
    </recommendedName>
</protein>
<dbReference type="PANTHER" id="PTHR34069">
    <property type="entry name" value="3-OXOACYL-[ACYL-CARRIER-PROTEIN] SYNTHASE 3"/>
    <property type="match status" value="1"/>
</dbReference>